<keyword evidence="6 13" id="KW-0863">Zinc-finger</keyword>
<protein>
    <submittedName>
        <fullName evidence="17">Pogo transposable element with ZNF domain</fullName>
    </submittedName>
</protein>
<dbReference type="PROSITE" id="PS50157">
    <property type="entry name" value="ZINC_FINGER_C2H2_2"/>
    <property type="match status" value="1"/>
</dbReference>
<reference evidence="17 18" key="1">
    <citation type="submission" date="2019-02" db="EMBL/GenBank/DDBJ databases">
        <title>Opniocepnalus argus genome.</title>
        <authorList>
            <person name="Zhou C."/>
            <person name="Xiao S."/>
        </authorList>
    </citation>
    <scope>NUCLEOTIDE SEQUENCE [LARGE SCALE GENOMIC DNA]</scope>
    <source>
        <strain evidence="17">OARG1902GOOAL</strain>
        <tissue evidence="17">Muscle</tissue>
    </source>
</reference>
<evidence type="ECO:0000256" key="9">
    <source>
        <dbReference type="ARBA" id="ARBA00023015"/>
    </source>
</evidence>
<dbReference type="Pfam" id="PF25429">
    <property type="entry name" value="zf-POGZ"/>
    <property type="match status" value="1"/>
</dbReference>
<dbReference type="Proteomes" id="UP000503349">
    <property type="component" value="Chromosome 1"/>
</dbReference>
<keyword evidence="11" id="KW-0804">Transcription</keyword>
<feature type="compositionally biased region" description="Low complexity" evidence="15">
    <location>
        <begin position="1"/>
        <end position="10"/>
    </location>
</feature>
<dbReference type="SMART" id="SM00355">
    <property type="entry name" value="ZnF_C2H2"/>
    <property type="match status" value="8"/>
</dbReference>
<dbReference type="FunFam" id="3.30.160.60:FF:000298">
    <property type="entry name" value="zinc finger protein 280D isoform X1"/>
    <property type="match status" value="1"/>
</dbReference>
<dbReference type="PROSITE" id="PS00028">
    <property type="entry name" value="ZINC_FINGER_C2H2_1"/>
    <property type="match status" value="3"/>
</dbReference>
<evidence type="ECO:0000256" key="6">
    <source>
        <dbReference type="ARBA" id="ARBA00022771"/>
    </source>
</evidence>
<evidence type="ECO:0000256" key="14">
    <source>
        <dbReference type="SAM" id="Coils"/>
    </source>
</evidence>
<dbReference type="Pfam" id="PF03184">
    <property type="entry name" value="DDE_1"/>
    <property type="match status" value="1"/>
</dbReference>
<evidence type="ECO:0000256" key="7">
    <source>
        <dbReference type="ARBA" id="ARBA00022833"/>
    </source>
</evidence>
<name>A0A6G1QW16_CHAAH</name>
<dbReference type="Gene3D" id="3.30.160.60">
    <property type="entry name" value="Classic Zinc Finger"/>
    <property type="match status" value="2"/>
</dbReference>
<evidence type="ECO:0000256" key="12">
    <source>
        <dbReference type="ARBA" id="ARBA00023242"/>
    </source>
</evidence>
<keyword evidence="12" id="KW-0539">Nucleus</keyword>
<keyword evidence="3" id="KW-1017">Isopeptide bond</keyword>
<accession>A0A6G1QW16</accession>
<feature type="coiled-coil region" evidence="14">
    <location>
        <begin position="886"/>
        <end position="913"/>
    </location>
</feature>
<dbReference type="InterPro" id="IPR004875">
    <property type="entry name" value="DDE_SF_endonuclease_dom"/>
</dbReference>
<keyword evidence="18" id="KW-1185">Reference proteome</keyword>
<dbReference type="InterPro" id="IPR036236">
    <property type="entry name" value="Znf_C2H2_sf"/>
</dbReference>
<evidence type="ECO:0000256" key="8">
    <source>
        <dbReference type="ARBA" id="ARBA00022843"/>
    </source>
</evidence>
<keyword evidence="5" id="KW-0677">Repeat</keyword>
<gene>
    <name evidence="17" type="ORF">EXN66_Car000062</name>
</gene>
<dbReference type="PANTHER" id="PTHR24388:SF45">
    <property type="entry name" value="POGO TRANSPOSABLE ELEMENT DERIVED WITH ZNF DOMAIN"/>
    <property type="match status" value="1"/>
</dbReference>
<sequence>MTSCQTSTPALRPPPPSVAPSWTGLNPYPDPSQGKLVILVEDFYYGSAPGRSSTKPNVLGQKFTGPYRCIHCPKTLSNNIKLMSHMQQHVSMMSQQDGDMDSLPSCPHCFRRFLSPFKLQCHLEAVHSQCESTATCKICELDFSSELAFLWHMKNTHKPGEMPYVCQVCDFRSSFYSDIWAHFQEAHADTKHLLCQYCLRVLCSNTCYQQHFARHQRKHVFGCDKCRLHFLYVKERVEHGTLHHRTHIRPPQLTGLKAGTKVTVRTYSVVGQCKTDEAPKKPAALSKVVDVEPPPLTQEAPKRKTVESLGSLLSNFSQKSVQRPSDRCVECLCWVRDFRTHFPSLVHCSLCRFITCCSTSYANHMINNHATCRKHLQYRTIFQSDQRLALRLKCVSCKFSTSRGDVMANHLLDRPKHDCVISTEAEANDNGAQPSDSVISPGSRGPGAFIPIHLLPSGQTSTQLSVKSLTSPSPLSSPPAMTIRFLGPHPPPKQPAISPLSASQLSVVLSSLCHGIFQASRQHHTSPLVIRSWTEQQEHGLANRTWYWRTDKMAEWVLRQREQQLMVSEEILLQTTRTALGEDSSQLDCYSWTVDFMLRRGLSLQPSMTSTNRKNKLPRSIRENSRSFIQMLCSQIQSKGLPRHCVGCMDEFSIFIDSDLFNNQNPAAFQLFGSSGERPSFDVVLAALSDGTFLPPLLFFRGAPSHIPEGFPQNILLEARQDGFTDQERLQIWIDKLWCPRVAGSPALLMVDVHRGHQTEEFRQSLSSVSTDTVLIPSGYSCRLQPLDVCVTPVLKDFLQARWSQLVSQGGLDGLGLDQLALTLACWLSEVSSTLNSETNILRRSFISVCNHQHLEDRQEAAEMIQALAEALVQPLETPEPERLELMLVMEEGKRQEEKMEQQQEEKEELVMKSPTALRLVFEGDSDLESFHGFQDDDMSN</sequence>
<dbReference type="EMBL" id="CM015712">
    <property type="protein sequence ID" value="KAF3706891.1"/>
    <property type="molecule type" value="Genomic_DNA"/>
</dbReference>
<evidence type="ECO:0000256" key="15">
    <source>
        <dbReference type="SAM" id="MobiDB-lite"/>
    </source>
</evidence>
<dbReference type="PANTHER" id="PTHR24388">
    <property type="entry name" value="ZINC FINGER PROTEIN"/>
    <property type="match status" value="1"/>
</dbReference>
<feature type="region of interest" description="Disordered" evidence="15">
    <location>
        <begin position="1"/>
        <end position="25"/>
    </location>
</feature>
<keyword evidence="10" id="KW-0238">DNA-binding</keyword>
<dbReference type="AlphaFoldDB" id="A0A6G1QW16"/>
<keyword evidence="7" id="KW-0862">Zinc</keyword>
<evidence type="ECO:0000259" key="16">
    <source>
        <dbReference type="PROSITE" id="PS50157"/>
    </source>
</evidence>
<evidence type="ECO:0000256" key="2">
    <source>
        <dbReference type="ARBA" id="ARBA00004123"/>
    </source>
</evidence>
<dbReference type="SUPFAM" id="SSF57667">
    <property type="entry name" value="beta-beta-alpha zinc fingers"/>
    <property type="match status" value="1"/>
</dbReference>
<evidence type="ECO:0000256" key="13">
    <source>
        <dbReference type="PROSITE-ProRule" id="PRU00042"/>
    </source>
</evidence>
<comment type="function">
    <text evidence="1">May function as a transcription factor.</text>
</comment>
<dbReference type="GO" id="GO:0000981">
    <property type="term" value="F:DNA-binding transcription factor activity, RNA polymerase II-specific"/>
    <property type="evidence" value="ECO:0007669"/>
    <property type="project" value="TreeGrafter"/>
</dbReference>
<evidence type="ECO:0000256" key="1">
    <source>
        <dbReference type="ARBA" id="ARBA00003729"/>
    </source>
</evidence>
<dbReference type="InterPro" id="IPR057618">
    <property type="entry name" value="Znf_POGZ/Z280C-D-like"/>
</dbReference>
<proteinExistence type="predicted"/>
<keyword evidence="8" id="KW-0832">Ubl conjugation</keyword>
<evidence type="ECO:0000313" key="18">
    <source>
        <dbReference type="Proteomes" id="UP000503349"/>
    </source>
</evidence>
<dbReference type="InterPro" id="IPR013087">
    <property type="entry name" value="Znf_C2H2_type"/>
</dbReference>
<dbReference type="GO" id="GO:0000978">
    <property type="term" value="F:RNA polymerase II cis-regulatory region sequence-specific DNA binding"/>
    <property type="evidence" value="ECO:0007669"/>
    <property type="project" value="TreeGrafter"/>
</dbReference>
<reference evidence="18" key="2">
    <citation type="submission" date="2019-02" db="EMBL/GenBank/DDBJ databases">
        <title>Opniocepnalus argus Var Kimnra genome.</title>
        <authorList>
            <person name="Zhou C."/>
            <person name="Xiao S."/>
        </authorList>
    </citation>
    <scope>NUCLEOTIDE SEQUENCE [LARGE SCALE GENOMIC DNA]</scope>
</reference>
<dbReference type="GO" id="GO:0005634">
    <property type="term" value="C:nucleus"/>
    <property type="evidence" value="ECO:0007669"/>
    <property type="project" value="UniProtKB-SubCell"/>
</dbReference>
<evidence type="ECO:0000256" key="3">
    <source>
        <dbReference type="ARBA" id="ARBA00022499"/>
    </source>
</evidence>
<dbReference type="Pfam" id="PF25414">
    <property type="entry name" value="zf-C2H2_Z280C_D"/>
    <property type="match status" value="1"/>
</dbReference>
<dbReference type="InterPro" id="IPR050527">
    <property type="entry name" value="Snail/Krueppel_Znf"/>
</dbReference>
<evidence type="ECO:0000256" key="10">
    <source>
        <dbReference type="ARBA" id="ARBA00023125"/>
    </source>
</evidence>
<evidence type="ECO:0000313" key="17">
    <source>
        <dbReference type="EMBL" id="KAF3706891.1"/>
    </source>
</evidence>
<keyword evidence="9" id="KW-0805">Transcription regulation</keyword>
<dbReference type="InterPro" id="IPR059074">
    <property type="entry name" value="zf-C2H2_Z280C_D"/>
</dbReference>
<dbReference type="GO" id="GO:0008270">
    <property type="term" value="F:zinc ion binding"/>
    <property type="evidence" value="ECO:0007669"/>
    <property type="project" value="UniProtKB-KW"/>
</dbReference>
<comment type="subcellular location">
    <subcellularLocation>
        <location evidence="2">Nucleus</location>
    </subcellularLocation>
</comment>
<keyword evidence="4" id="KW-0479">Metal-binding</keyword>
<evidence type="ECO:0000256" key="11">
    <source>
        <dbReference type="ARBA" id="ARBA00023163"/>
    </source>
</evidence>
<organism evidence="17 18">
    <name type="scientific">Channa argus</name>
    <name type="common">Northern snakehead</name>
    <name type="synonym">Ophicephalus argus</name>
    <dbReference type="NCBI Taxonomy" id="215402"/>
    <lineage>
        <taxon>Eukaryota</taxon>
        <taxon>Metazoa</taxon>
        <taxon>Chordata</taxon>
        <taxon>Craniata</taxon>
        <taxon>Vertebrata</taxon>
        <taxon>Euteleostomi</taxon>
        <taxon>Actinopterygii</taxon>
        <taxon>Neopterygii</taxon>
        <taxon>Teleostei</taxon>
        <taxon>Neoteleostei</taxon>
        <taxon>Acanthomorphata</taxon>
        <taxon>Anabantaria</taxon>
        <taxon>Anabantiformes</taxon>
        <taxon>Channoidei</taxon>
        <taxon>Channidae</taxon>
        <taxon>Channa</taxon>
    </lineage>
</organism>
<keyword evidence="14" id="KW-0175">Coiled coil</keyword>
<evidence type="ECO:0000256" key="4">
    <source>
        <dbReference type="ARBA" id="ARBA00022723"/>
    </source>
</evidence>
<feature type="domain" description="C2H2-type" evidence="16">
    <location>
        <begin position="67"/>
        <end position="94"/>
    </location>
</feature>
<evidence type="ECO:0000256" key="5">
    <source>
        <dbReference type="ARBA" id="ARBA00022737"/>
    </source>
</evidence>